<dbReference type="AlphaFoldDB" id="U2WSQ5"/>
<feature type="chain" id="PRO_5004636782" evidence="2">
    <location>
        <begin position="26"/>
        <end position="74"/>
    </location>
</feature>
<protein>
    <submittedName>
        <fullName evidence="3">Ribosome-binding factor A protein</fullName>
    </submittedName>
</protein>
<proteinExistence type="predicted"/>
<comment type="caution">
    <text evidence="3">The sequence shown here is derived from an EMBL/GenBank/DDBJ whole genome shotgun (WGS) entry which is preliminary data.</text>
</comment>
<organism evidence="3 4">
    <name type="scientific">Candidatus Micropelagius thuwalensis</name>
    <dbReference type="NCBI Taxonomy" id="1397666"/>
    <lineage>
        <taxon>Bacteria</taxon>
        <taxon>Pseudomonadati</taxon>
        <taxon>Pseudomonadota</taxon>
        <taxon>Alphaproteobacteria</taxon>
        <taxon>PS1 clade</taxon>
        <taxon>Candidatus Micropelagius</taxon>
    </lineage>
</organism>
<keyword evidence="2" id="KW-0732">Signal</keyword>
<evidence type="ECO:0000313" key="4">
    <source>
        <dbReference type="Proteomes" id="UP000016762"/>
    </source>
</evidence>
<feature type="region of interest" description="Disordered" evidence="1">
    <location>
        <begin position="44"/>
        <end position="74"/>
    </location>
</feature>
<dbReference type="RefSeq" id="WP_021777571.1">
    <property type="nucleotide sequence ID" value="NZ_AWXE01000004.1"/>
</dbReference>
<dbReference type="PATRIC" id="fig|1397666.3.peg.1487"/>
<dbReference type="Proteomes" id="UP000016762">
    <property type="component" value="Unassembled WGS sequence"/>
</dbReference>
<sequence>MLKSLTPFVLAFLMMGLIYAPSVNGYTTTSNLETSTGSLMLAGHCNGDHGDGDHGDEEETEGGETSNAGTTYTS</sequence>
<gene>
    <name evidence="3" type="primary">rbfA</name>
    <name evidence="3" type="ORF">RS24_01596</name>
</gene>
<feature type="signal peptide" evidence="2">
    <location>
        <begin position="1"/>
        <end position="25"/>
    </location>
</feature>
<evidence type="ECO:0000256" key="2">
    <source>
        <dbReference type="SAM" id="SignalP"/>
    </source>
</evidence>
<reference evidence="3 4" key="1">
    <citation type="journal article" date="2014" name="FEMS Microbiol. Ecol.">
        <title>Genomic differentiation among two strains of the PS1 clade isolated from geographically separated marine habitats.</title>
        <authorList>
            <person name="Jimenez-Infante F."/>
            <person name="Ngugi D.K."/>
            <person name="Alam I."/>
            <person name="Rashid M."/>
            <person name="Baalawi W."/>
            <person name="Kamau A.A."/>
            <person name="Bajic V.B."/>
            <person name="Stingl U."/>
        </authorList>
    </citation>
    <scope>NUCLEOTIDE SEQUENCE [LARGE SCALE GENOMIC DNA]</scope>
    <source>
        <strain evidence="3 4">RS24</strain>
    </source>
</reference>
<accession>U2WSQ5</accession>
<dbReference type="EMBL" id="AWXE01000004">
    <property type="protein sequence ID" value="ERL46593.1"/>
    <property type="molecule type" value="Genomic_DNA"/>
</dbReference>
<evidence type="ECO:0000313" key="3">
    <source>
        <dbReference type="EMBL" id="ERL46593.1"/>
    </source>
</evidence>
<evidence type="ECO:0000256" key="1">
    <source>
        <dbReference type="SAM" id="MobiDB-lite"/>
    </source>
</evidence>
<keyword evidence="4" id="KW-1185">Reference proteome</keyword>
<name>U2WSQ5_9PROT</name>